<dbReference type="InterPro" id="IPR036390">
    <property type="entry name" value="WH_DNA-bd_sf"/>
</dbReference>
<evidence type="ECO:0000313" key="3">
    <source>
        <dbReference type="Proteomes" id="UP000063699"/>
    </source>
</evidence>
<dbReference type="Pfam" id="PF03551">
    <property type="entry name" value="PadR"/>
    <property type="match status" value="1"/>
</dbReference>
<dbReference type="InterPro" id="IPR036388">
    <property type="entry name" value="WH-like_DNA-bd_sf"/>
</dbReference>
<gene>
    <name evidence="2" type="ORF">AOZ06_19300</name>
</gene>
<name>A0A0N7F3J1_9PSEU</name>
<dbReference type="Proteomes" id="UP000063699">
    <property type="component" value="Chromosome"/>
</dbReference>
<dbReference type="PANTHER" id="PTHR33169">
    <property type="entry name" value="PADR-FAMILY TRANSCRIPTIONAL REGULATOR"/>
    <property type="match status" value="1"/>
</dbReference>
<sequence length="185" mass="20746">MRTLTSLGLAVLRLLDAQPQHPYELRQQMREQGLDRIVKVTHGALYHTVETLAKAELIKPTETTREGKRPERTVYAITGTGREVARDRLRELLVTVTPEYPPYRTALAFMGMLPQKDAVDLLDRRAIALDGELAALQTGHDAAIKQGLPAIALVELQHMQAHVRADVELTKALADDIREGRLTWQ</sequence>
<dbReference type="PANTHER" id="PTHR33169:SF14">
    <property type="entry name" value="TRANSCRIPTIONAL REGULATOR RV3488"/>
    <property type="match status" value="1"/>
</dbReference>
<dbReference type="SUPFAM" id="SSF46785">
    <property type="entry name" value="Winged helix' DNA-binding domain"/>
    <property type="match status" value="1"/>
</dbReference>
<dbReference type="AlphaFoldDB" id="A0A0N7F3J1"/>
<protein>
    <submittedName>
        <fullName evidence="2">PadR family transcriptional regulator</fullName>
    </submittedName>
</protein>
<dbReference type="InterPro" id="IPR052509">
    <property type="entry name" value="Metal_resp_DNA-bind_regulator"/>
</dbReference>
<dbReference type="STRING" id="860235.AOZ06_19300"/>
<organism evidence="2 3">
    <name type="scientific">Kibdelosporangium phytohabitans</name>
    <dbReference type="NCBI Taxonomy" id="860235"/>
    <lineage>
        <taxon>Bacteria</taxon>
        <taxon>Bacillati</taxon>
        <taxon>Actinomycetota</taxon>
        <taxon>Actinomycetes</taxon>
        <taxon>Pseudonocardiales</taxon>
        <taxon>Pseudonocardiaceae</taxon>
        <taxon>Kibdelosporangium</taxon>
    </lineage>
</organism>
<dbReference type="OrthoDB" id="8443918at2"/>
<evidence type="ECO:0000259" key="1">
    <source>
        <dbReference type="Pfam" id="PF03551"/>
    </source>
</evidence>
<dbReference type="EMBL" id="CP012752">
    <property type="protein sequence ID" value="ALG08775.1"/>
    <property type="molecule type" value="Genomic_DNA"/>
</dbReference>
<proteinExistence type="predicted"/>
<reference evidence="2 3" key="1">
    <citation type="submission" date="2015-07" db="EMBL/GenBank/DDBJ databases">
        <title>Genome sequencing of Kibdelosporangium phytohabitans.</title>
        <authorList>
            <person name="Qin S."/>
            <person name="Xing K."/>
        </authorList>
    </citation>
    <scope>NUCLEOTIDE SEQUENCE [LARGE SCALE GENOMIC DNA]</scope>
    <source>
        <strain evidence="2 3">KLBMP1111</strain>
    </source>
</reference>
<dbReference type="RefSeq" id="WP_054290681.1">
    <property type="nucleotide sequence ID" value="NZ_CP012752.1"/>
</dbReference>
<keyword evidence="3" id="KW-1185">Reference proteome</keyword>
<dbReference type="InterPro" id="IPR005149">
    <property type="entry name" value="Tscrpt_reg_PadR_N"/>
</dbReference>
<evidence type="ECO:0000313" key="2">
    <source>
        <dbReference type="EMBL" id="ALG08775.1"/>
    </source>
</evidence>
<feature type="domain" description="Transcription regulator PadR N-terminal" evidence="1">
    <location>
        <begin position="11"/>
        <end position="85"/>
    </location>
</feature>
<dbReference type="KEGG" id="kphy:AOZ06_19300"/>
<dbReference type="Gene3D" id="1.10.10.10">
    <property type="entry name" value="Winged helix-like DNA-binding domain superfamily/Winged helix DNA-binding domain"/>
    <property type="match status" value="1"/>
</dbReference>
<accession>A0A0N7F3J1</accession>